<evidence type="ECO:0000256" key="9">
    <source>
        <dbReference type="ARBA" id="ARBA00046139"/>
    </source>
</evidence>
<keyword evidence="6" id="KW-0206">Cytoskeleton</keyword>
<evidence type="ECO:0000256" key="10">
    <source>
        <dbReference type="SAM" id="MobiDB-lite"/>
    </source>
</evidence>
<feature type="compositionally biased region" description="Basic and acidic residues" evidence="10">
    <location>
        <begin position="93"/>
        <end position="102"/>
    </location>
</feature>
<comment type="subcellular location">
    <subcellularLocation>
        <location evidence="1">Cytoplasm</location>
        <location evidence="1">Cytoskeleton</location>
        <location evidence="1">Cilium axoneme</location>
    </subcellularLocation>
</comment>
<evidence type="ECO:0000256" key="5">
    <source>
        <dbReference type="ARBA" id="ARBA00023004"/>
    </source>
</evidence>
<protein>
    <recommendedName>
        <fullName evidence="8">Cytochrome b5 domain-containing protein 1</fullName>
    </recommendedName>
</protein>
<reference evidence="12 13" key="1">
    <citation type="submission" date="2023-09" db="EMBL/GenBank/DDBJ databases">
        <title>Pangenome analysis of Batrachochytrium dendrobatidis and related Chytrids.</title>
        <authorList>
            <person name="Yacoub M.N."/>
            <person name="Stajich J.E."/>
            <person name="James T.Y."/>
        </authorList>
    </citation>
    <scope>NUCLEOTIDE SEQUENCE [LARGE SCALE GENOMIC DNA]</scope>
    <source>
        <strain evidence="12 13">JEL0888</strain>
    </source>
</reference>
<proteinExistence type="predicted"/>
<dbReference type="PROSITE" id="PS50255">
    <property type="entry name" value="CYTOCHROME_B5_2"/>
    <property type="match status" value="1"/>
</dbReference>
<evidence type="ECO:0000256" key="7">
    <source>
        <dbReference type="ARBA" id="ARBA00023273"/>
    </source>
</evidence>
<dbReference type="EMBL" id="JADGIZ020000008">
    <property type="protein sequence ID" value="KAL2917924.1"/>
    <property type="molecule type" value="Genomic_DNA"/>
</dbReference>
<evidence type="ECO:0000256" key="6">
    <source>
        <dbReference type="ARBA" id="ARBA00023212"/>
    </source>
</evidence>
<comment type="function">
    <text evidence="9">Radial spoke stalk protein that binds heme under oxidizing conditions. Required for the coordinated beating of multiple cilia maybe by functioning in a redox signaling pathway.</text>
</comment>
<accession>A0ABR4NEM9</accession>
<dbReference type="PANTHER" id="PTHR21281:SF0">
    <property type="entry name" value="CYTOCHROME B5 DOMAIN-CONTAINING PROTEIN 1"/>
    <property type="match status" value="1"/>
</dbReference>
<comment type="caution">
    <text evidence="12">The sequence shown here is derived from an EMBL/GenBank/DDBJ whole genome shotgun (WGS) entry which is preliminary data.</text>
</comment>
<dbReference type="PANTHER" id="PTHR21281">
    <property type="entry name" value="CYTOCHROME B5 DOMAIN-CONTAINING PROTEIN 1"/>
    <property type="match status" value="1"/>
</dbReference>
<evidence type="ECO:0000259" key="11">
    <source>
        <dbReference type="PROSITE" id="PS50255"/>
    </source>
</evidence>
<dbReference type="InterPro" id="IPR001199">
    <property type="entry name" value="Cyt_B5-like_heme/steroid-bd"/>
</dbReference>
<dbReference type="SUPFAM" id="SSF55856">
    <property type="entry name" value="Cytochrome b5-like heme/steroid binding domain"/>
    <property type="match status" value="1"/>
</dbReference>
<evidence type="ECO:0000313" key="13">
    <source>
        <dbReference type="Proteomes" id="UP001527925"/>
    </source>
</evidence>
<evidence type="ECO:0000313" key="12">
    <source>
        <dbReference type="EMBL" id="KAL2917924.1"/>
    </source>
</evidence>
<evidence type="ECO:0000256" key="8">
    <source>
        <dbReference type="ARBA" id="ARBA00040649"/>
    </source>
</evidence>
<feature type="compositionally biased region" description="Low complexity" evidence="10">
    <location>
        <begin position="35"/>
        <end position="47"/>
    </location>
</feature>
<keyword evidence="4" id="KW-0479">Metal-binding</keyword>
<name>A0ABR4NEM9_9FUNG</name>
<keyword evidence="2" id="KW-0963">Cytoplasm</keyword>
<evidence type="ECO:0000256" key="4">
    <source>
        <dbReference type="ARBA" id="ARBA00022723"/>
    </source>
</evidence>
<evidence type="ECO:0000256" key="1">
    <source>
        <dbReference type="ARBA" id="ARBA00004430"/>
    </source>
</evidence>
<keyword evidence="13" id="KW-1185">Reference proteome</keyword>
<dbReference type="Proteomes" id="UP001527925">
    <property type="component" value="Unassembled WGS sequence"/>
</dbReference>
<evidence type="ECO:0000256" key="3">
    <source>
        <dbReference type="ARBA" id="ARBA00022617"/>
    </source>
</evidence>
<keyword evidence="3" id="KW-0349">Heme</keyword>
<dbReference type="InterPro" id="IPR036400">
    <property type="entry name" value="Cyt_B5-like_heme/steroid_sf"/>
</dbReference>
<feature type="compositionally biased region" description="Basic and acidic residues" evidence="10">
    <location>
        <begin position="1"/>
        <end position="13"/>
    </location>
</feature>
<feature type="domain" description="Cytochrome b5 heme-binding" evidence="11">
    <location>
        <begin position="90"/>
        <end position="156"/>
    </location>
</feature>
<keyword evidence="7" id="KW-0966">Cell projection</keyword>
<organism evidence="12 13">
    <name type="scientific">Polyrhizophydium stewartii</name>
    <dbReference type="NCBI Taxonomy" id="2732419"/>
    <lineage>
        <taxon>Eukaryota</taxon>
        <taxon>Fungi</taxon>
        <taxon>Fungi incertae sedis</taxon>
        <taxon>Chytridiomycota</taxon>
        <taxon>Chytridiomycota incertae sedis</taxon>
        <taxon>Chytridiomycetes</taxon>
        <taxon>Rhizophydiales</taxon>
        <taxon>Rhizophydiales incertae sedis</taxon>
        <taxon>Polyrhizophydium</taxon>
    </lineage>
</organism>
<keyword evidence="5" id="KW-0408">Iron</keyword>
<feature type="region of interest" description="Disordered" evidence="10">
    <location>
        <begin position="1"/>
        <end position="102"/>
    </location>
</feature>
<sequence length="303" mass="34005">MAAASHDELRPESGDADLLAASTPGTRSGSVDALGLSSSSKTGSGRASEARISEAMPAPSSQPNGARPHSPRIKKEDIQKHQTIPKTAQERYFTPEEVERHNSPDDCWLSWLGLVYDLTKLVEEQKGSPLLLPILKNAGKDISHWFDRRTGDLKVHIHPLTNCVVPFAPEGRFVHVPPPIPRADWSSSDGSMPWWLDKEEYCIGNLSAKTRKIRIINTLTKDEHVLEVCSEDKLSAIQDRYMQHNAHAKGYMWKRLGQLLDMSMTLEENGIRDESAYFERLGIDEEQWLPAIHLYFSDDLTIA</sequence>
<dbReference type="SMART" id="SM01117">
    <property type="entry name" value="Cyt-b5"/>
    <property type="match status" value="1"/>
</dbReference>
<dbReference type="InterPro" id="IPR052320">
    <property type="entry name" value="Cytochrome_b5_domain"/>
</dbReference>
<dbReference type="Pfam" id="PF00173">
    <property type="entry name" value="Cyt-b5"/>
    <property type="match status" value="1"/>
</dbReference>
<dbReference type="Gene3D" id="3.10.120.10">
    <property type="entry name" value="Cytochrome b5-like heme/steroid binding domain"/>
    <property type="match status" value="1"/>
</dbReference>
<gene>
    <name evidence="12" type="ORF">HK105_202337</name>
</gene>
<evidence type="ECO:0000256" key="2">
    <source>
        <dbReference type="ARBA" id="ARBA00022490"/>
    </source>
</evidence>